<evidence type="ECO:0000313" key="1">
    <source>
        <dbReference type="EMBL" id="TGY80995.1"/>
    </source>
</evidence>
<accession>A0AC61RL18</accession>
<sequence length="72" mass="8617">MKQFRIVKDSPTTYRIDQRHSLLFGLIKFWDRGASDLCPNIRFNRGTDALHYIKEIYPKSHITLRYTHSEGY</sequence>
<protein>
    <submittedName>
        <fullName evidence="1">Uncharacterized protein</fullName>
    </submittedName>
</protein>
<comment type="caution">
    <text evidence="1">The sequence shown here is derived from an EMBL/GenBank/DDBJ whole genome shotgun (WGS) entry which is preliminary data.</text>
</comment>
<name>A0AC61RL18_9BACT</name>
<gene>
    <name evidence="1" type="ORF">E5331_01030</name>
</gene>
<organism evidence="1 2">
    <name type="scientific">Lepagella muris</name>
    <dbReference type="NCBI Taxonomy" id="3032870"/>
    <lineage>
        <taxon>Bacteria</taxon>
        <taxon>Pseudomonadati</taxon>
        <taxon>Bacteroidota</taxon>
        <taxon>Bacteroidia</taxon>
        <taxon>Bacteroidales</taxon>
        <taxon>Muribaculaceae</taxon>
        <taxon>Lepagella</taxon>
    </lineage>
</organism>
<reference evidence="1" key="1">
    <citation type="submission" date="2019-04" db="EMBL/GenBank/DDBJ databases">
        <title>Microbes associate with the intestines of laboratory mice.</title>
        <authorList>
            <person name="Navarre W."/>
            <person name="Wong E."/>
            <person name="Huang K."/>
            <person name="Tropini C."/>
            <person name="Ng K."/>
            <person name="Yu B."/>
        </authorList>
    </citation>
    <scope>NUCLEOTIDE SEQUENCE</scope>
    <source>
        <strain evidence="1">NM04_E33</strain>
    </source>
</reference>
<dbReference type="Proteomes" id="UP000306319">
    <property type="component" value="Unassembled WGS sequence"/>
</dbReference>
<keyword evidence="2" id="KW-1185">Reference proteome</keyword>
<dbReference type="EMBL" id="SRYB01000001">
    <property type="protein sequence ID" value="TGY80995.1"/>
    <property type="molecule type" value="Genomic_DNA"/>
</dbReference>
<proteinExistence type="predicted"/>
<evidence type="ECO:0000313" key="2">
    <source>
        <dbReference type="Proteomes" id="UP000306319"/>
    </source>
</evidence>